<dbReference type="InterPro" id="IPR001647">
    <property type="entry name" value="HTH_TetR"/>
</dbReference>
<evidence type="ECO:0000313" key="6">
    <source>
        <dbReference type="Proteomes" id="UP000265619"/>
    </source>
</evidence>
<dbReference type="Pfam" id="PF08362">
    <property type="entry name" value="TetR_C_3"/>
    <property type="match status" value="1"/>
</dbReference>
<dbReference type="InterPro" id="IPR009057">
    <property type="entry name" value="Homeodomain-like_sf"/>
</dbReference>
<evidence type="ECO:0000259" key="4">
    <source>
        <dbReference type="PROSITE" id="PS50977"/>
    </source>
</evidence>
<dbReference type="EMBL" id="QXMN01000002">
    <property type="protein sequence ID" value="RIX84860.1"/>
    <property type="molecule type" value="Genomic_DNA"/>
</dbReference>
<keyword evidence="6" id="KW-1185">Reference proteome</keyword>
<accession>A0A9X8D8S7</accession>
<feature type="region of interest" description="Disordered" evidence="3">
    <location>
        <begin position="39"/>
        <end position="69"/>
    </location>
</feature>
<sequence length="378" mass="42460">MLRPGADARRVRSRHGRPLADPSACRALRTTRARAVNLHQRALHHPPATTEPRGRAGAGPERARRTARARHRRPLVLRARHLRCLRDAGARRRGRAPRQHPLVRRAHRQRQHDDLLLVAPRSAPRARPVSAPRPNQRGATIAPLPLPGTGACVTQTKTSRDAVNDAIWQAATEEFALHGLRGTSTQGIAERAGMSKARLHYYIESKEALYTEILQHVIEEWSRASFTDGNDDAPAVVIERYVRRKLDFSFTHPQLSKIFANEMTSGAPVLQTLLSASRLKVGSAIQQLETWIEQGLLRPLDPLLLMMNIWSITQHFADFEFQTRYMMRLKAGEKFDTEHIAREVVDFVLRGCGFVPTEATVASAAPATRPPTKTKTRR</sequence>
<dbReference type="OrthoDB" id="6860332at2"/>
<dbReference type="Pfam" id="PF00440">
    <property type="entry name" value="TetR_N"/>
    <property type="match status" value="1"/>
</dbReference>
<dbReference type="PRINTS" id="PR00455">
    <property type="entry name" value="HTHTETR"/>
</dbReference>
<dbReference type="SUPFAM" id="SSF46689">
    <property type="entry name" value="Homeodomain-like"/>
    <property type="match status" value="1"/>
</dbReference>
<name>A0A9X8D8S7_9BURK</name>
<comment type="caution">
    <text evidence="5">The sequence shown here is derived from an EMBL/GenBank/DDBJ whole genome shotgun (WGS) entry which is preliminary data.</text>
</comment>
<feature type="region of interest" description="Disordered" evidence="3">
    <location>
        <begin position="1"/>
        <end position="23"/>
    </location>
</feature>
<feature type="domain" description="HTH tetR-type" evidence="4">
    <location>
        <begin position="161"/>
        <end position="221"/>
    </location>
</feature>
<dbReference type="Gene3D" id="1.10.357.10">
    <property type="entry name" value="Tetracycline Repressor, domain 2"/>
    <property type="match status" value="1"/>
</dbReference>
<dbReference type="InterPro" id="IPR013573">
    <property type="entry name" value="Tscrpt_reg_YcdC_C"/>
</dbReference>
<evidence type="ECO:0000256" key="2">
    <source>
        <dbReference type="PROSITE-ProRule" id="PRU00335"/>
    </source>
</evidence>
<dbReference type="PANTHER" id="PTHR30328:SF54">
    <property type="entry name" value="HTH-TYPE TRANSCRIPTIONAL REPRESSOR SCO4008"/>
    <property type="match status" value="1"/>
</dbReference>
<dbReference type="SUPFAM" id="SSF48498">
    <property type="entry name" value="Tetracyclin repressor-like, C-terminal domain"/>
    <property type="match status" value="1"/>
</dbReference>
<evidence type="ECO:0000256" key="3">
    <source>
        <dbReference type="SAM" id="MobiDB-lite"/>
    </source>
</evidence>
<dbReference type="Gene3D" id="1.10.10.60">
    <property type="entry name" value="Homeodomain-like"/>
    <property type="match status" value="1"/>
</dbReference>
<dbReference type="GO" id="GO:0003677">
    <property type="term" value="F:DNA binding"/>
    <property type="evidence" value="ECO:0007669"/>
    <property type="project" value="UniProtKB-UniRule"/>
</dbReference>
<keyword evidence="1 2" id="KW-0238">DNA-binding</keyword>
<evidence type="ECO:0000313" key="5">
    <source>
        <dbReference type="EMBL" id="RIX84860.1"/>
    </source>
</evidence>
<protein>
    <submittedName>
        <fullName evidence="5">TetR family transcriptional regulator</fullName>
    </submittedName>
</protein>
<feature type="compositionally biased region" description="Low complexity" evidence="3">
    <location>
        <begin position="123"/>
        <end position="134"/>
    </location>
</feature>
<feature type="region of interest" description="Disordered" evidence="3">
    <location>
        <begin position="123"/>
        <end position="144"/>
    </location>
</feature>
<proteinExistence type="predicted"/>
<dbReference type="InterPro" id="IPR050109">
    <property type="entry name" value="HTH-type_TetR-like_transc_reg"/>
</dbReference>
<organism evidence="5 6">
    <name type="scientific">Acidovorax cavernicola</name>
    <dbReference type="NCBI Taxonomy" id="1675792"/>
    <lineage>
        <taxon>Bacteria</taxon>
        <taxon>Pseudomonadati</taxon>
        <taxon>Pseudomonadota</taxon>
        <taxon>Betaproteobacteria</taxon>
        <taxon>Burkholderiales</taxon>
        <taxon>Comamonadaceae</taxon>
        <taxon>Acidovorax</taxon>
    </lineage>
</organism>
<dbReference type="Proteomes" id="UP000265619">
    <property type="component" value="Unassembled WGS sequence"/>
</dbReference>
<feature type="compositionally biased region" description="Basic residues" evidence="3">
    <location>
        <begin position="91"/>
        <end position="110"/>
    </location>
</feature>
<feature type="compositionally biased region" description="Basic and acidic residues" evidence="3">
    <location>
        <begin position="1"/>
        <end position="10"/>
    </location>
</feature>
<dbReference type="GO" id="GO:0045892">
    <property type="term" value="P:negative regulation of DNA-templated transcription"/>
    <property type="evidence" value="ECO:0007669"/>
    <property type="project" value="InterPro"/>
</dbReference>
<dbReference type="AlphaFoldDB" id="A0A9X8D8S7"/>
<feature type="region of interest" description="Disordered" evidence="3">
    <location>
        <begin position="90"/>
        <end position="110"/>
    </location>
</feature>
<feature type="DNA-binding region" description="H-T-H motif" evidence="2">
    <location>
        <begin position="184"/>
        <end position="203"/>
    </location>
</feature>
<reference evidence="5 6" key="1">
    <citation type="submission" date="2018-09" db="EMBL/GenBank/DDBJ databases">
        <title>Acidovorax cavernicola nov. sp. isolated from Gruta de las Maravillas (Aracena, Spain).</title>
        <authorList>
            <person name="Jurado V."/>
            <person name="Gutierrez-Patricio S."/>
            <person name="Gonzalez-Pimentel J.L."/>
            <person name="Miller A.Z."/>
            <person name="Laiz L."/>
            <person name="Saiz-Jimenez C."/>
        </authorList>
    </citation>
    <scope>NUCLEOTIDE SEQUENCE [LARGE SCALE GENOMIC DNA]</scope>
    <source>
        <strain evidence="5 6">1011MAR4D40.2</strain>
    </source>
</reference>
<evidence type="ECO:0000256" key="1">
    <source>
        <dbReference type="ARBA" id="ARBA00023125"/>
    </source>
</evidence>
<dbReference type="InterPro" id="IPR036271">
    <property type="entry name" value="Tet_transcr_reg_TetR-rel_C_sf"/>
</dbReference>
<gene>
    <name evidence="5" type="ORF">D3H34_04360</name>
</gene>
<dbReference type="PROSITE" id="PS50977">
    <property type="entry name" value="HTH_TETR_2"/>
    <property type="match status" value="1"/>
</dbReference>
<dbReference type="PANTHER" id="PTHR30328">
    <property type="entry name" value="TRANSCRIPTIONAL REPRESSOR"/>
    <property type="match status" value="1"/>
</dbReference>